<gene>
    <name evidence="15" type="primary">yceJ</name>
    <name evidence="15" type="ORF">TA5114_02710</name>
</gene>
<evidence type="ECO:0000313" key="16">
    <source>
        <dbReference type="Proteomes" id="UP000051184"/>
    </source>
</evidence>
<dbReference type="Pfam" id="PF04264">
    <property type="entry name" value="YceI"/>
    <property type="match status" value="1"/>
</dbReference>
<keyword evidence="11 13" id="KW-0472">Membrane</keyword>
<dbReference type="InterPro" id="IPR036761">
    <property type="entry name" value="TTHA0802/YceI-like_sf"/>
</dbReference>
<dbReference type="PANTHER" id="PTHR30529">
    <property type="entry name" value="CYTOCHROME B561"/>
    <property type="match status" value="1"/>
</dbReference>
<dbReference type="InterPro" id="IPR016174">
    <property type="entry name" value="Di-haem_cyt_TM"/>
</dbReference>
<feature type="transmembrane region" description="Helical" evidence="13">
    <location>
        <begin position="55"/>
        <end position="75"/>
    </location>
</feature>
<dbReference type="RefSeq" id="WP_058315717.1">
    <property type="nucleotide sequence ID" value="NZ_CYTO01000009.1"/>
</dbReference>
<evidence type="ECO:0000256" key="4">
    <source>
        <dbReference type="ARBA" id="ARBA00022475"/>
    </source>
</evidence>
<keyword evidence="9 13" id="KW-1133">Transmembrane helix</keyword>
<feature type="transmembrane region" description="Helical" evidence="13">
    <location>
        <begin position="200"/>
        <end position="223"/>
    </location>
</feature>
<protein>
    <recommendedName>
        <fullName evidence="14">Lipid/polyisoprenoid-binding YceI-like domain-containing protein</fullName>
    </recommendedName>
</protein>
<accession>A0A0P1ITL3</accession>
<dbReference type="SMART" id="SM00867">
    <property type="entry name" value="YceI"/>
    <property type="match status" value="1"/>
</dbReference>
<dbReference type="EMBL" id="CYUE01000020">
    <property type="protein sequence ID" value="CUK26891.1"/>
    <property type="molecule type" value="Genomic_DNA"/>
</dbReference>
<comment type="cofactor">
    <cofactor evidence="1">
        <name>heme b</name>
        <dbReference type="ChEBI" id="CHEBI:60344"/>
    </cofactor>
</comment>
<evidence type="ECO:0000256" key="8">
    <source>
        <dbReference type="ARBA" id="ARBA00022982"/>
    </source>
</evidence>
<dbReference type="Pfam" id="PF01292">
    <property type="entry name" value="Ni_hydr_CYTB"/>
    <property type="match status" value="1"/>
</dbReference>
<dbReference type="STRING" id="1715691.TA5113_01541"/>
<evidence type="ECO:0000256" key="12">
    <source>
        <dbReference type="ARBA" id="ARBA00037975"/>
    </source>
</evidence>
<comment type="similarity">
    <text evidence="12">Belongs to the cytochrome b561 family.</text>
</comment>
<sequence>MSLTNSHANYGSIAKVFHWMTAFLILSAFALGLIAQNLPFETNDQLSLKANVFSAHKTVGILAFFTAFFRILWAITQTRPGLLNADNKLEATAAETAHWLLYGSMLLVPLTGWVHHASTTGFAPVWLPFGNNLPFVPKSEAVASFTATLHFLLVIVLGLTILAHIGGAMKHFVIDKDQTLQRMLPGRTPELEVAPHGRSVAPIAAALAVWAIAMTVGAFGGFFNSHDHEAEAAELAQVDSDWQVAEGTLEIDVLQFGSNVTGTFADWTAQISFEEEAVDGRHGDVTVEIATGSLTLGSVTDQAMGADFFNVAEFPTATFAAELAPSPHGDDEYIADGTLTLKGVAMPLQLVFQLEIDGNTASMRGETSIQRLDHGIGVTMNDESNLGFTVGVSVALTAERQE</sequence>
<feature type="transmembrane region" description="Helical" evidence="13">
    <location>
        <begin position="141"/>
        <end position="162"/>
    </location>
</feature>
<evidence type="ECO:0000256" key="3">
    <source>
        <dbReference type="ARBA" id="ARBA00022448"/>
    </source>
</evidence>
<evidence type="ECO:0000256" key="5">
    <source>
        <dbReference type="ARBA" id="ARBA00022617"/>
    </source>
</evidence>
<feature type="transmembrane region" description="Helical" evidence="13">
    <location>
        <begin position="16"/>
        <end position="35"/>
    </location>
</feature>
<keyword evidence="16" id="KW-1185">Reference proteome</keyword>
<keyword evidence="10" id="KW-0408">Iron</keyword>
<dbReference type="AlphaFoldDB" id="A0A0P1ITL3"/>
<keyword evidence="7" id="KW-0479">Metal-binding</keyword>
<dbReference type="GO" id="GO:0009055">
    <property type="term" value="F:electron transfer activity"/>
    <property type="evidence" value="ECO:0007669"/>
    <property type="project" value="InterPro"/>
</dbReference>
<evidence type="ECO:0000256" key="11">
    <source>
        <dbReference type="ARBA" id="ARBA00023136"/>
    </source>
</evidence>
<keyword evidence="6 13" id="KW-0812">Transmembrane</keyword>
<dbReference type="Gene3D" id="1.20.950.20">
    <property type="entry name" value="Transmembrane di-heme cytochromes, Chain C"/>
    <property type="match status" value="1"/>
</dbReference>
<keyword evidence="5" id="KW-0349">Heme</keyword>
<dbReference type="GO" id="GO:0046872">
    <property type="term" value="F:metal ion binding"/>
    <property type="evidence" value="ECO:0007669"/>
    <property type="project" value="UniProtKB-KW"/>
</dbReference>
<dbReference type="InterPro" id="IPR052168">
    <property type="entry name" value="Cytochrome_b561_oxidase"/>
</dbReference>
<dbReference type="SUPFAM" id="SSF101874">
    <property type="entry name" value="YceI-like"/>
    <property type="match status" value="1"/>
</dbReference>
<dbReference type="PANTHER" id="PTHR30529:SF1">
    <property type="entry name" value="CYTOCHROME B561 HOMOLOG 2"/>
    <property type="match status" value="1"/>
</dbReference>
<organism evidence="15 16">
    <name type="scientific">Cognatishimia activa</name>
    <dbReference type="NCBI Taxonomy" id="1715691"/>
    <lineage>
        <taxon>Bacteria</taxon>
        <taxon>Pseudomonadati</taxon>
        <taxon>Pseudomonadota</taxon>
        <taxon>Alphaproteobacteria</taxon>
        <taxon>Rhodobacterales</taxon>
        <taxon>Paracoccaceae</taxon>
        <taxon>Cognatishimia</taxon>
    </lineage>
</organism>
<evidence type="ECO:0000256" key="13">
    <source>
        <dbReference type="SAM" id="Phobius"/>
    </source>
</evidence>
<reference evidence="16" key="1">
    <citation type="submission" date="2015-09" db="EMBL/GenBank/DDBJ databases">
        <authorList>
            <person name="Rodrigo-Torres Lidia"/>
            <person name="Arahal R.David."/>
        </authorList>
    </citation>
    <scope>NUCLEOTIDE SEQUENCE [LARGE SCALE GENOMIC DNA]</scope>
    <source>
        <strain evidence="16">CECT 5114</strain>
    </source>
</reference>
<proteinExistence type="inferred from homology"/>
<dbReference type="Gene3D" id="2.40.128.110">
    <property type="entry name" value="Lipid/polyisoprenoid-binding, YceI-like"/>
    <property type="match status" value="1"/>
</dbReference>
<dbReference type="Proteomes" id="UP000051184">
    <property type="component" value="Unassembled WGS sequence"/>
</dbReference>
<keyword evidence="3" id="KW-0813">Transport</keyword>
<dbReference type="GO" id="GO:0005886">
    <property type="term" value="C:plasma membrane"/>
    <property type="evidence" value="ECO:0007669"/>
    <property type="project" value="UniProtKB-SubCell"/>
</dbReference>
<dbReference type="GO" id="GO:0020037">
    <property type="term" value="F:heme binding"/>
    <property type="evidence" value="ECO:0007669"/>
    <property type="project" value="TreeGrafter"/>
</dbReference>
<evidence type="ECO:0000256" key="6">
    <source>
        <dbReference type="ARBA" id="ARBA00022692"/>
    </source>
</evidence>
<evidence type="ECO:0000256" key="1">
    <source>
        <dbReference type="ARBA" id="ARBA00001970"/>
    </source>
</evidence>
<keyword evidence="4" id="KW-1003">Cell membrane</keyword>
<evidence type="ECO:0000313" key="15">
    <source>
        <dbReference type="EMBL" id="CUK26891.1"/>
    </source>
</evidence>
<evidence type="ECO:0000256" key="10">
    <source>
        <dbReference type="ARBA" id="ARBA00023004"/>
    </source>
</evidence>
<dbReference type="OrthoDB" id="1247465at2"/>
<evidence type="ECO:0000256" key="7">
    <source>
        <dbReference type="ARBA" id="ARBA00022723"/>
    </source>
</evidence>
<evidence type="ECO:0000259" key="14">
    <source>
        <dbReference type="SMART" id="SM00867"/>
    </source>
</evidence>
<dbReference type="SUPFAM" id="SSF81342">
    <property type="entry name" value="Transmembrane di-heme cytochromes"/>
    <property type="match status" value="1"/>
</dbReference>
<dbReference type="InterPro" id="IPR007372">
    <property type="entry name" value="Lipid/polyisoprenoid-bd_YceI"/>
</dbReference>
<keyword evidence="8" id="KW-0249">Electron transport</keyword>
<evidence type="ECO:0000256" key="9">
    <source>
        <dbReference type="ARBA" id="ARBA00022989"/>
    </source>
</evidence>
<evidence type="ECO:0000256" key="2">
    <source>
        <dbReference type="ARBA" id="ARBA00004651"/>
    </source>
</evidence>
<dbReference type="GO" id="GO:0022904">
    <property type="term" value="P:respiratory electron transport chain"/>
    <property type="evidence" value="ECO:0007669"/>
    <property type="project" value="InterPro"/>
</dbReference>
<comment type="subcellular location">
    <subcellularLocation>
        <location evidence="2">Cell membrane</location>
        <topology evidence="2">Multi-pass membrane protein</topology>
    </subcellularLocation>
</comment>
<feature type="domain" description="Lipid/polyisoprenoid-binding YceI-like" evidence="14">
    <location>
        <begin position="241"/>
        <end position="399"/>
    </location>
</feature>
<dbReference type="InterPro" id="IPR011577">
    <property type="entry name" value="Cyt_b561_bac/Ni-Hgenase"/>
</dbReference>
<name>A0A0P1ITL3_9RHOB</name>